<keyword evidence="8" id="KW-1185">Reference proteome</keyword>
<evidence type="ECO:0000313" key="7">
    <source>
        <dbReference type="EMBL" id="CAK9087291.1"/>
    </source>
</evidence>
<dbReference type="PANTHER" id="PTHR22950:SF652">
    <property type="entry name" value="TRANSMEMBRANE AMINO ACID TRANSPORTER FAMILY PROTEIN"/>
    <property type="match status" value="1"/>
</dbReference>
<keyword evidence="2 5" id="KW-0812">Transmembrane</keyword>
<dbReference type="InterPro" id="IPR013057">
    <property type="entry name" value="AA_transpt_TM"/>
</dbReference>
<dbReference type="Proteomes" id="UP001642464">
    <property type="component" value="Unassembled WGS sequence"/>
</dbReference>
<feature type="transmembrane region" description="Helical" evidence="5">
    <location>
        <begin position="330"/>
        <end position="349"/>
    </location>
</feature>
<accession>A0ABP0QJG3</accession>
<dbReference type="PANTHER" id="PTHR22950">
    <property type="entry name" value="AMINO ACID TRANSPORTER"/>
    <property type="match status" value="1"/>
</dbReference>
<feature type="domain" description="Amino acid transporter transmembrane" evidence="6">
    <location>
        <begin position="27"/>
        <end position="380"/>
    </location>
</feature>
<feature type="transmembrane region" description="Helical" evidence="5">
    <location>
        <begin position="251"/>
        <end position="272"/>
    </location>
</feature>
<comment type="subcellular location">
    <subcellularLocation>
        <location evidence="1">Membrane</location>
        <topology evidence="1">Multi-pass membrane protein</topology>
    </subcellularLocation>
</comment>
<protein>
    <submittedName>
        <fullName evidence="7">Vacuolar amino acid transporter 7</fullName>
    </submittedName>
</protein>
<dbReference type="Pfam" id="PF01490">
    <property type="entry name" value="Aa_trans"/>
    <property type="match status" value="1"/>
</dbReference>
<evidence type="ECO:0000256" key="5">
    <source>
        <dbReference type="SAM" id="Phobius"/>
    </source>
</evidence>
<evidence type="ECO:0000313" key="8">
    <source>
        <dbReference type="Proteomes" id="UP001642464"/>
    </source>
</evidence>
<organism evidence="7 8">
    <name type="scientific">Durusdinium trenchii</name>
    <dbReference type="NCBI Taxonomy" id="1381693"/>
    <lineage>
        <taxon>Eukaryota</taxon>
        <taxon>Sar</taxon>
        <taxon>Alveolata</taxon>
        <taxon>Dinophyceae</taxon>
        <taxon>Suessiales</taxon>
        <taxon>Symbiodiniaceae</taxon>
        <taxon>Durusdinium</taxon>
    </lineage>
</organism>
<reference evidence="7 8" key="1">
    <citation type="submission" date="2024-02" db="EMBL/GenBank/DDBJ databases">
        <authorList>
            <person name="Chen Y."/>
            <person name="Shah S."/>
            <person name="Dougan E. K."/>
            <person name="Thang M."/>
            <person name="Chan C."/>
        </authorList>
    </citation>
    <scope>NUCLEOTIDE SEQUENCE [LARGE SCALE GENOMIC DNA]</scope>
</reference>
<feature type="transmembrane region" description="Helical" evidence="5">
    <location>
        <begin position="149"/>
        <end position="166"/>
    </location>
</feature>
<feature type="transmembrane region" description="Helical" evidence="5">
    <location>
        <begin position="292"/>
        <end position="309"/>
    </location>
</feature>
<proteinExistence type="predicted"/>
<keyword evidence="3 5" id="KW-1133">Transmembrane helix</keyword>
<evidence type="ECO:0000256" key="1">
    <source>
        <dbReference type="ARBA" id="ARBA00004141"/>
    </source>
</evidence>
<gene>
    <name evidence="7" type="ORF">SCF082_LOCUS41264</name>
</gene>
<dbReference type="EMBL" id="CAXAMM010039562">
    <property type="protein sequence ID" value="CAK9087291.1"/>
    <property type="molecule type" value="Genomic_DNA"/>
</dbReference>
<comment type="caution">
    <text evidence="7">The sequence shown here is derived from an EMBL/GenBank/DDBJ whole genome shotgun (WGS) entry which is preliminary data.</text>
</comment>
<feature type="transmembrane region" description="Helical" evidence="5">
    <location>
        <begin position="172"/>
        <end position="190"/>
    </location>
</feature>
<evidence type="ECO:0000259" key="6">
    <source>
        <dbReference type="Pfam" id="PF01490"/>
    </source>
</evidence>
<evidence type="ECO:0000256" key="4">
    <source>
        <dbReference type="ARBA" id="ARBA00023136"/>
    </source>
</evidence>
<feature type="transmembrane region" description="Helical" evidence="5">
    <location>
        <begin position="361"/>
        <end position="379"/>
    </location>
</feature>
<sequence length="435" mass="48297">MAVGLDKPLLGKNGSKAGKFAQVEVGSTVTATVINLLKNMVGAGLLNVCVAFQYASVVGGLLIMLFSAFVCTGGFLLIGYCCSKTGARTFRELWRSAMGSQTEKTVDVVLFFHTLFSCVGYVTMIGDFCIKSASGLIPDSIFARRRESSILLISLFAIFPLCLYKNLDPLKYTSVVGLAITAFSCAYIFYDVIWNAEEYGAAETLNSHFWYVQLDMFKTLALFNGSFSAHYNAPTYYAELHLAERCEEVKVSFWAFGIATLLFTAFGLAGFARFGDEVLGNVLKSYSPDDPMIQLSWFCMMVSTVFNFPHAFQRMRSSFNALLNKGPEENFMMTTILLLSISVYMGVAFKDIAVIKMIKGATLGVSIMFIFPALFFIQLNEPIRLKRKCSGDINDPMSQVRRRRRGNWLSVLCVIMMITGFVQGALALMVHYNII</sequence>
<keyword evidence="4 5" id="KW-0472">Membrane</keyword>
<evidence type="ECO:0000256" key="2">
    <source>
        <dbReference type="ARBA" id="ARBA00022692"/>
    </source>
</evidence>
<evidence type="ECO:0000256" key="3">
    <source>
        <dbReference type="ARBA" id="ARBA00022989"/>
    </source>
</evidence>
<feature type="transmembrane region" description="Helical" evidence="5">
    <location>
        <begin position="61"/>
        <end position="82"/>
    </location>
</feature>
<name>A0ABP0QJG3_9DINO</name>
<feature type="transmembrane region" description="Helical" evidence="5">
    <location>
        <begin position="408"/>
        <end position="432"/>
    </location>
</feature>